<evidence type="ECO:0000313" key="3">
    <source>
        <dbReference type="Proteomes" id="UP000007648"/>
    </source>
</evidence>
<dbReference type="InterPro" id="IPR034595">
    <property type="entry name" value="NDUFAF8"/>
</dbReference>
<dbReference type="GeneTree" id="ENSGT00520000061927"/>
<evidence type="ECO:0000313" key="2">
    <source>
        <dbReference type="Ensembl" id="ENSSHAP00000040832.1"/>
    </source>
</evidence>
<evidence type="ECO:0000256" key="1">
    <source>
        <dbReference type="SAM" id="MobiDB-lite"/>
    </source>
</evidence>
<name>A0A7N4PR87_SARHA</name>
<reference evidence="2" key="3">
    <citation type="submission" date="2025-09" db="UniProtKB">
        <authorList>
            <consortium name="Ensembl"/>
        </authorList>
    </citation>
    <scope>IDENTIFICATION</scope>
</reference>
<dbReference type="Proteomes" id="UP000007648">
    <property type="component" value="Unassembled WGS sequence"/>
</dbReference>
<dbReference type="PANTHER" id="PTHR34561:SF1">
    <property type="entry name" value="NADH DEHYDROGENASE [UBIQUINONE] 1 ALPHA SUBCOMPLEX ASSEMBLY FACTOR 8"/>
    <property type="match status" value="1"/>
</dbReference>
<dbReference type="FunCoup" id="A0A7N4PR87">
    <property type="interactions" value="290"/>
</dbReference>
<dbReference type="AlphaFoldDB" id="A0A7N4PR87"/>
<organism evidence="2 3">
    <name type="scientific">Sarcophilus harrisii</name>
    <name type="common">Tasmanian devil</name>
    <name type="synonym">Sarcophilus laniarius</name>
    <dbReference type="NCBI Taxonomy" id="9305"/>
    <lineage>
        <taxon>Eukaryota</taxon>
        <taxon>Metazoa</taxon>
        <taxon>Chordata</taxon>
        <taxon>Craniata</taxon>
        <taxon>Vertebrata</taxon>
        <taxon>Euteleostomi</taxon>
        <taxon>Mammalia</taxon>
        <taxon>Metatheria</taxon>
        <taxon>Dasyuromorphia</taxon>
        <taxon>Dasyuridae</taxon>
        <taxon>Sarcophilus</taxon>
    </lineage>
</organism>
<dbReference type="Ensembl" id="ENSSHAT00000026401.1">
    <property type="protein sequence ID" value="ENSSHAP00000040832.1"/>
    <property type="gene ID" value="ENSSHAG00000021413.1"/>
</dbReference>
<sequence>MSGTGAVWSRVRSRIRSFPERLATCGAEAAAYGKCVQAAAAPGGELRRNLCAKEFEALRNCFVAVVRVAAGLAAASFSRLPRAGAGEGKGGAPSDRALLPVPA</sequence>
<dbReference type="GO" id="GO:0005739">
    <property type="term" value="C:mitochondrion"/>
    <property type="evidence" value="ECO:0007669"/>
    <property type="project" value="InterPro"/>
</dbReference>
<dbReference type="GO" id="GO:0032981">
    <property type="term" value="P:mitochondrial respiratory chain complex I assembly"/>
    <property type="evidence" value="ECO:0007669"/>
    <property type="project" value="InterPro"/>
</dbReference>
<evidence type="ECO:0008006" key="4">
    <source>
        <dbReference type="Google" id="ProtNLM"/>
    </source>
</evidence>
<accession>A0A7N4PR87</accession>
<dbReference type="InParanoid" id="A0A7N4PR87"/>
<dbReference type="PANTHER" id="PTHR34561">
    <property type="entry name" value="NADH DEHYDROGENASE [UBIQUINONE] 1 ALPHA SUBCOMPLEX ASSEMBLY FACTOR 8"/>
    <property type="match status" value="1"/>
</dbReference>
<keyword evidence="3" id="KW-1185">Reference proteome</keyword>
<reference evidence="2 3" key="1">
    <citation type="journal article" date="2011" name="Proc. Natl. Acad. Sci. U.S.A.">
        <title>Genetic diversity and population structure of the endangered marsupial Sarcophilus harrisii (Tasmanian devil).</title>
        <authorList>
            <person name="Miller W."/>
            <person name="Hayes V.M."/>
            <person name="Ratan A."/>
            <person name="Petersen D.C."/>
            <person name="Wittekindt N.E."/>
            <person name="Miller J."/>
            <person name="Walenz B."/>
            <person name="Knight J."/>
            <person name="Qi J."/>
            <person name="Zhao F."/>
            <person name="Wang Q."/>
            <person name="Bedoya-Reina O.C."/>
            <person name="Katiyar N."/>
            <person name="Tomsho L.P."/>
            <person name="Kasson L.M."/>
            <person name="Hardie R.A."/>
            <person name="Woodbridge P."/>
            <person name="Tindall E.A."/>
            <person name="Bertelsen M.F."/>
            <person name="Dixon D."/>
            <person name="Pyecroft S."/>
            <person name="Helgen K.M."/>
            <person name="Lesk A.M."/>
            <person name="Pringle T.H."/>
            <person name="Patterson N."/>
            <person name="Zhang Y."/>
            <person name="Kreiss A."/>
            <person name="Woods G.M."/>
            <person name="Jones M.E."/>
            <person name="Schuster S.C."/>
        </authorList>
    </citation>
    <scope>NUCLEOTIDE SEQUENCE [LARGE SCALE GENOMIC DNA]</scope>
</reference>
<feature type="region of interest" description="Disordered" evidence="1">
    <location>
        <begin position="81"/>
        <end position="103"/>
    </location>
</feature>
<reference evidence="2" key="2">
    <citation type="submission" date="2025-08" db="UniProtKB">
        <authorList>
            <consortium name="Ensembl"/>
        </authorList>
    </citation>
    <scope>IDENTIFICATION</scope>
</reference>
<proteinExistence type="predicted"/>
<protein>
    <recommendedName>
        <fullName evidence="4">NADH:ubiquinone oxidoreductase complex assembly factor 8</fullName>
    </recommendedName>
</protein>